<proteinExistence type="predicted"/>
<dbReference type="Gene3D" id="3.60.15.10">
    <property type="entry name" value="Ribonuclease Z/Hydroxyacylglutathione hydrolase-like"/>
    <property type="match status" value="1"/>
</dbReference>
<sequence>MKQRKLLIVLIMLAVLLLTSCGSIEVTTEPGEQFQGSQELEVHFIDVGQGDAILIKTPMNESVLIDAGGNDDEERVVAYLQNQGVTSLKAVVGTHPHEDHIGGLDQVIDHFPVEKVYMPKVIHNTKTFEDVLDAIDRKGLKITRAIHGEKLEVEGVQSMFLAPIEEKYKELNDYSAVIRLQYKDMVFLFTGDAEALAEEEMLMNNPSGLLKAHVLKVGHHGSKSSTSDSFLEVVAPDYAVISAGTDNKYGHPHKETMDKLENMGIQVLRTDMDGNIVFKSDGQRIQILKGE</sequence>
<dbReference type="InterPro" id="IPR052159">
    <property type="entry name" value="Competence_DNA_uptake"/>
</dbReference>
<evidence type="ECO:0000313" key="2">
    <source>
        <dbReference type="EMBL" id="MBB6216395.1"/>
    </source>
</evidence>
<organism evidence="2 3">
    <name type="scientific">Anaerosolibacter carboniphilus</name>
    <dbReference type="NCBI Taxonomy" id="1417629"/>
    <lineage>
        <taxon>Bacteria</taxon>
        <taxon>Bacillati</taxon>
        <taxon>Bacillota</taxon>
        <taxon>Clostridia</taxon>
        <taxon>Peptostreptococcales</taxon>
        <taxon>Thermotaleaceae</taxon>
        <taxon>Anaerosolibacter</taxon>
    </lineage>
</organism>
<dbReference type="Pfam" id="PF00753">
    <property type="entry name" value="Lactamase_B"/>
    <property type="match status" value="1"/>
</dbReference>
<dbReference type="PANTHER" id="PTHR30619:SF7">
    <property type="entry name" value="BETA-LACTAMASE DOMAIN PROTEIN"/>
    <property type="match status" value="1"/>
</dbReference>
<accession>A0A841L206</accession>
<evidence type="ECO:0000259" key="1">
    <source>
        <dbReference type="SMART" id="SM00849"/>
    </source>
</evidence>
<dbReference type="RefSeq" id="WP_184310929.1">
    <property type="nucleotide sequence ID" value="NZ_JACHEN010000014.1"/>
</dbReference>
<comment type="caution">
    <text evidence="2">The sequence shown here is derived from an EMBL/GenBank/DDBJ whole genome shotgun (WGS) entry which is preliminary data.</text>
</comment>
<gene>
    <name evidence="2" type="ORF">HNQ80_002495</name>
</gene>
<dbReference type="Proteomes" id="UP000579281">
    <property type="component" value="Unassembled WGS sequence"/>
</dbReference>
<keyword evidence="3" id="KW-1185">Reference proteome</keyword>
<dbReference type="SUPFAM" id="SSF56281">
    <property type="entry name" value="Metallo-hydrolase/oxidoreductase"/>
    <property type="match status" value="1"/>
</dbReference>
<dbReference type="PROSITE" id="PS51257">
    <property type="entry name" value="PROKAR_LIPOPROTEIN"/>
    <property type="match status" value="1"/>
</dbReference>
<reference evidence="2 3" key="1">
    <citation type="submission" date="2020-08" db="EMBL/GenBank/DDBJ databases">
        <title>Genomic Encyclopedia of Type Strains, Phase IV (KMG-IV): sequencing the most valuable type-strain genomes for metagenomic binning, comparative biology and taxonomic classification.</title>
        <authorList>
            <person name="Goeker M."/>
        </authorList>
    </citation>
    <scope>NUCLEOTIDE SEQUENCE [LARGE SCALE GENOMIC DNA]</scope>
    <source>
        <strain evidence="2 3">DSM 103526</strain>
    </source>
</reference>
<dbReference type="SMART" id="SM00849">
    <property type="entry name" value="Lactamase_B"/>
    <property type="match status" value="1"/>
</dbReference>
<protein>
    <submittedName>
        <fullName evidence="2">DNA internalization-related competence protein ComEC/Rec2</fullName>
    </submittedName>
</protein>
<dbReference type="PANTHER" id="PTHR30619">
    <property type="entry name" value="DNA INTERNALIZATION/COMPETENCE PROTEIN COMEC/REC2"/>
    <property type="match status" value="1"/>
</dbReference>
<feature type="domain" description="Metallo-beta-lactamase" evidence="1">
    <location>
        <begin position="49"/>
        <end position="245"/>
    </location>
</feature>
<name>A0A841L206_9FIRM</name>
<dbReference type="InterPro" id="IPR036866">
    <property type="entry name" value="RibonucZ/Hydroxyglut_hydro"/>
</dbReference>
<dbReference type="EMBL" id="JACHEN010000014">
    <property type="protein sequence ID" value="MBB6216395.1"/>
    <property type="molecule type" value="Genomic_DNA"/>
</dbReference>
<dbReference type="CDD" id="cd07731">
    <property type="entry name" value="ComA-like_MBL-fold"/>
    <property type="match status" value="1"/>
</dbReference>
<evidence type="ECO:0000313" key="3">
    <source>
        <dbReference type="Proteomes" id="UP000579281"/>
    </source>
</evidence>
<dbReference type="InterPro" id="IPR035681">
    <property type="entry name" value="ComA-like_MBL"/>
</dbReference>
<dbReference type="AlphaFoldDB" id="A0A841L206"/>
<dbReference type="InterPro" id="IPR001279">
    <property type="entry name" value="Metallo-B-lactamas"/>
</dbReference>